<gene>
    <name evidence="3" type="ORF">HMPREF3182_00137</name>
</gene>
<accession>A0A134CLB0</accession>
<name>A0A134CLB0_9FIRM</name>
<keyword evidence="4" id="KW-1185">Reference proteome</keyword>
<proteinExistence type="predicted"/>
<organism evidence="3 4">
    <name type="scientific">Megasphaera hutchinsoni</name>
    <dbReference type="NCBI Taxonomy" id="1588748"/>
    <lineage>
        <taxon>Bacteria</taxon>
        <taxon>Bacillati</taxon>
        <taxon>Bacillota</taxon>
        <taxon>Negativicutes</taxon>
        <taxon>Veillonellales</taxon>
        <taxon>Veillonellaceae</taxon>
        <taxon>Megasphaera</taxon>
    </lineage>
</organism>
<dbReference type="AlphaFoldDB" id="A0A134CLB0"/>
<dbReference type="SUPFAM" id="SSF58100">
    <property type="entry name" value="Bacterial hemolysins"/>
    <property type="match status" value="1"/>
</dbReference>
<dbReference type="RefSeq" id="WP_062484913.1">
    <property type="nucleotide sequence ID" value="NZ_KQ960926.1"/>
</dbReference>
<protein>
    <submittedName>
        <fullName evidence="3">Uncharacterized protein</fullName>
    </submittedName>
</protein>
<dbReference type="Proteomes" id="UP000070160">
    <property type="component" value="Unassembled WGS sequence"/>
</dbReference>
<dbReference type="EMBL" id="LSDT01000003">
    <property type="protein sequence ID" value="KXB93000.1"/>
    <property type="molecule type" value="Genomic_DNA"/>
</dbReference>
<evidence type="ECO:0000313" key="4">
    <source>
        <dbReference type="Proteomes" id="UP000070160"/>
    </source>
</evidence>
<reference evidence="4" key="1">
    <citation type="submission" date="2016-01" db="EMBL/GenBank/DDBJ databases">
        <authorList>
            <person name="Mitreva M."/>
            <person name="Pepin K.H."/>
            <person name="Mihindukulasuriya K.A."/>
            <person name="Fulton R."/>
            <person name="Fronick C."/>
            <person name="O'Laughlin M."/>
            <person name="Miner T."/>
            <person name="Herter B."/>
            <person name="Rosa B.A."/>
            <person name="Cordes M."/>
            <person name="Tomlinson C."/>
            <person name="Wollam A."/>
            <person name="Palsikar V.B."/>
            <person name="Mardis E.R."/>
            <person name="Wilson R.K."/>
        </authorList>
    </citation>
    <scope>NUCLEOTIDE SEQUENCE [LARGE SCALE GENOMIC DNA]</scope>
    <source>
        <strain evidence="4">KA00182</strain>
    </source>
</reference>
<feature type="compositionally biased region" description="Polar residues" evidence="2">
    <location>
        <begin position="189"/>
        <end position="202"/>
    </location>
</feature>
<feature type="region of interest" description="Disordered" evidence="2">
    <location>
        <begin position="180"/>
        <end position="202"/>
    </location>
</feature>
<sequence>MANIGIHSQTNNLTALFRDSQNEILSTEKDTVQNITRTIQELQSTSTKSTATMIAQLSDHMSGYMEALKNQSNDLAEYTQNLKNVSAEINSQPAIIHRGQEGIVKAFDILSANLTQKNMTYNDQLLESQKRYHEMMETSLSEIMTAIGEIITVAKEKYMTDIQTIYKNIDSLSSSKETATTSTVTTNSENPLPSATATINSPVDTACNPDLPNTAALTSDTPHAAALSGTQAEDESEIMEHIFNDLYEKGGDN</sequence>
<evidence type="ECO:0000256" key="1">
    <source>
        <dbReference type="SAM" id="Coils"/>
    </source>
</evidence>
<dbReference type="PATRIC" id="fig|1588748.3.peg.131"/>
<feature type="coiled-coil region" evidence="1">
    <location>
        <begin position="25"/>
        <end position="88"/>
    </location>
</feature>
<evidence type="ECO:0000256" key="2">
    <source>
        <dbReference type="SAM" id="MobiDB-lite"/>
    </source>
</evidence>
<evidence type="ECO:0000313" key="3">
    <source>
        <dbReference type="EMBL" id="KXB93000.1"/>
    </source>
</evidence>
<keyword evidence="1" id="KW-0175">Coiled coil</keyword>
<comment type="caution">
    <text evidence="3">The sequence shown here is derived from an EMBL/GenBank/DDBJ whole genome shotgun (WGS) entry which is preliminary data.</text>
</comment>
<dbReference type="STRING" id="1588748.HMPREF3182_00137"/>